<accession>A0ABN3DDN3</accession>
<evidence type="ECO:0000259" key="3">
    <source>
        <dbReference type="Pfam" id="PF13193"/>
    </source>
</evidence>
<dbReference type="SUPFAM" id="SSF56801">
    <property type="entry name" value="Acetyl-CoA synthetase-like"/>
    <property type="match status" value="1"/>
</dbReference>
<name>A0ABN3DDN3_9ACTN</name>
<organism evidence="4 5">
    <name type="scientific">Kitasatospora cystarginea</name>
    <dbReference type="NCBI Taxonomy" id="58350"/>
    <lineage>
        <taxon>Bacteria</taxon>
        <taxon>Bacillati</taxon>
        <taxon>Actinomycetota</taxon>
        <taxon>Actinomycetes</taxon>
        <taxon>Kitasatosporales</taxon>
        <taxon>Streptomycetaceae</taxon>
        <taxon>Kitasatospora</taxon>
    </lineage>
</organism>
<evidence type="ECO:0000313" key="4">
    <source>
        <dbReference type="EMBL" id="GAA2228010.1"/>
    </source>
</evidence>
<dbReference type="RefSeq" id="WP_344634458.1">
    <property type="nucleotide sequence ID" value="NZ_BAAATR010000002.1"/>
</dbReference>
<reference evidence="4 5" key="1">
    <citation type="journal article" date="2019" name="Int. J. Syst. Evol. Microbiol.">
        <title>The Global Catalogue of Microorganisms (GCM) 10K type strain sequencing project: providing services to taxonomists for standard genome sequencing and annotation.</title>
        <authorList>
            <consortium name="The Broad Institute Genomics Platform"/>
            <consortium name="The Broad Institute Genome Sequencing Center for Infectious Disease"/>
            <person name="Wu L."/>
            <person name="Ma J."/>
        </authorList>
    </citation>
    <scope>NUCLEOTIDE SEQUENCE [LARGE SCALE GENOMIC DNA]</scope>
    <source>
        <strain evidence="4 5">JCM 7356</strain>
    </source>
</reference>
<dbReference type="InterPro" id="IPR042099">
    <property type="entry name" value="ANL_N_sf"/>
</dbReference>
<evidence type="ECO:0000256" key="1">
    <source>
        <dbReference type="ARBA" id="ARBA00006432"/>
    </source>
</evidence>
<proteinExistence type="inferred from homology"/>
<keyword evidence="4" id="KW-0436">Ligase</keyword>
<dbReference type="InterPro" id="IPR000873">
    <property type="entry name" value="AMP-dep_synth/lig_dom"/>
</dbReference>
<dbReference type="InterPro" id="IPR045851">
    <property type="entry name" value="AMP-bd_C_sf"/>
</dbReference>
<dbReference type="InterPro" id="IPR025110">
    <property type="entry name" value="AMP-bd_C"/>
</dbReference>
<comment type="caution">
    <text evidence="4">The sequence shown here is derived from an EMBL/GenBank/DDBJ whole genome shotgun (WGS) entry which is preliminary data.</text>
</comment>
<keyword evidence="5" id="KW-1185">Reference proteome</keyword>
<dbReference type="Gene3D" id="3.30.300.30">
    <property type="match status" value="1"/>
</dbReference>
<evidence type="ECO:0000313" key="5">
    <source>
        <dbReference type="Proteomes" id="UP001500305"/>
    </source>
</evidence>
<protein>
    <submittedName>
        <fullName evidence="4">Long-chain fatty acid--CoA ligase</fullName>
    </submittedName>
</protein>
<dbReference type="PANTHER" id="PTHR43201">
    <property type="entry name" value="ACYL-COA SYNTHETASE"/>
    <property type="match status" value="1"/>
</dbReference>
<feature type="domain" description="AMP-dependent synthetase/ligase" evidence="2">
    <location>
        <begin position="140"/>
        <end position="311"/>
    </location>
</feature>
<dbReference type="EMBL" id="BAAATR010000002">
    <property type="protein sequence ID" value="GAA2228010.1"/>
    <property type="molecule type" value="Genomic_DNA"/>
</dbReference>
<gene>
    <name evidence="4" type="ORF">GCM10010430_04490</name>
</gene>
<dbReference type="Gene3D" id="3.40.50.12780">
    <property type="entry name" value="N-terminal domain of ligase-like"/>
    <property type="match status" value="1"/>
</dbReference>
<dbReference type="PANTHER" id="PTHR43201:SF8">
    <property type="entry name" value="ACYL-COA SYNTHETASE FAMILY MEMBER 3"/>
    <property type="match status" value="1"/>
</dbReference>
<dbReference type="Pfam" id="PF00501">
    <property type="entry name" value="AMP-binding"/>
    <property type="match status" value="1"/>
</dbReference>
<evidence type="ECO:0000259" key="2">
    <source>
        <dbReference type="Pfam" id="PF00501"/>
    </source>
</evidence>
<dbReference type="Pfam" id="PF13193">
    <property type="entry name" value="AMP-binding_C"/>
    <property type="match status" value="1"/>
</dbReference>
<dbReference type="CDD" id="cd04433">
    <property type="entry name" value="AFD_class_I"/>
    <property type="match status" value="1"/>
</dbReference>
<dbReference type="Proteomes" id="UP001500305">
    <property type="component" value="Unassembled WGS sequence"/>
</dbReference>
<sequence length="482" mass="49574">MAADSAHDRVVDLDSLIDGLPDSEQPAVIVPGRRVVSYRALRQMVAERSVLLADRIAPGMVVGVSVSDPAGLLAWSMAALRRGHAVYLTQPDLPASEAEGIASHERAVALVADSPAGATGELRMLAVADPVRDARPGVHFHTSGTSGVRKAAIHEARALAAEVAAVLRRVGYRPGVRVLCAAPLPHAYGFVMGGLAVLAAGASAVVSRPLTWRQFGACLAQWSPEAVVAVPALYDLWAAGAPAPSAVEPPRLCVSAGAPLAAETAARFAASWGRAISQQYGSSECGAVSIDLDASPDARCVGAPYPGVTVTAGTADAPAAVVVRSDHAASGYVGAAQLSLPVDPFTRDGVLTGDLGWLDGQGRLHLTGRVTDVINVHGRKADPYEIEAVIRRADGVGEAAVIGVDAAGGDQWIAAFVTASRASSGSLSEAGLFEHCARSLAPHQLPRRFIVLAEIPRTPTGKPRQAELMELARTAAPGGGPS</sequence>
<comment type="similarity">
    <text evidence="1">Belongs to the ATP-dependent AMP-binding enzyme family.</text>
</comment>
<dbReference type="GO" id="GO:0016874">
    <property type="term" value="F:ligase activity"/>
    <property type="evidence" value="ECO:0007669"/>
    <property type="project" value="UniProtKB-KW"/>
</dbReference>
<feature type="domain" description="AMP-binding enzyme C-terminal" evidence="3">
    <location>
        <begin position="385"/>
        <end position="462"/>
    </location>
</feature>